<keyword evidence="3" id="KW-1185">Reference proteome</keyword>
<name>A0ABD5RLY0_9EURY</name>
<organism evidence="2 3">
    <name type="scientific">Halomarina salina</name>
    <dbReference type="NCBI Taxonomy" id="1872699"/>
    <lineage>
        <taxon>Archaea</taxon>
        <taxon>Methanobacteriati</taxon>
        <taxon>Methanobacteriota</taxon>
        <taxon>Stenosarchaea group</taxon>
        <taxon>Halobacteria</taxon>
        <taxon>Halobacteriales</taxon>
        <taxon>Natronomonadaceae</taxon>
        <taxon>Halomarina</taxon>
    </lineage>
</organism>
<keyword evidence="1" id="KW-0472">Membrane</keyword>
<dbReference type="Pfam" id="PF17647">
    <property type="entry name" value="DUF5518"/>
    <property type="match status" value="1"/>
</dbReference>
<gene>
    <name evidence="2" type="ORF">ACFPYI_09715</name>
</gene>
<protein>
    <submittedName>
        <fullName evidence="2">DUF5518 domain-containing protein</fullName>
    </submittedName>
</protein>
<proteinExistence type="predicted"/>
<accession>A0ABD5RLY0</accession>
<feature type="transmembrane region" description="Helical" evidence="1">
    <location>
        <begin position="131"/>
        <end position="155"/>
    </location>
</feature>
<dbReference type="RefSeq" id="WP_247414497.1">
    <property type="nucleotide sequence ID" value="NZ_JALLGW010000001.1"/>
</dbReference>
<feature type="transmembrane region" description="Helical" evidence="1">
    <location>
        <begin position="85"/>
        <end position="110"/>
    </location>
</feature>
<reference evidence="2 3" key="1">
    <citation type="journal article" date="2019" name="Int. J. Syst. Evol. Microbiol.">
        <title>The Global Catalogue of Microorganisms (GCM) 10K type strain sequencing project: providing services to taxonomists for standard genome sequencing and annotation.</title>
        <authorList>
            <consortium name="The Broad Institute Genomics Platform"/>
            <consortium name="The Broad Institute Genome Sequencing Center for Infectious Disease"/>
            <person name="Wu L."/>
            <person name="Ma J."/>
        </authorList>
    </citation>
    <scope>NUCLEOTIDE SEQUENCE [LARGE SCALE GENOMIC DNA]</scope>
    <source>
        <strain evidence="2 3">CGMCC 1.12543</strain>
    </source>
</reference>
<keyword evidence="1" id="KW-0812">Transmembrane</keyword>
<dbReference type="AlphaFoldDB" id="A0ABD5RLY0"/>
<feature type="transmembrane region" description="Helical" evidence="1">
    <location>
        <begin position="30"/>
        <end position="54"/>
    </location>
</feature>
<keyword evidence="1" id="KW-1133">Transmembrane helix</keyword>
<sequence>MGTSQTTTESVGRSSATAGRQPRLPRYVDWLVAAVVGLSGLVSGLGGSALLLLADVDRIATLVAEGAIRSDVLSGPQLVDATYAVLWWTGVGLLVTGLALVVAAVGYVVYRRREERRLADTVVATRSVGTNAVVGALATVVFGFVPFSPVLGGAVSGYLAGGEQSGGLTAGGLSGLLASLPFVSVLAFVTVGIVVGTTGALELGGALVLASIVLGSTLFGVLVVVGLGALGGYAGQRL</sequence>
<feature type="transmembrane region" description="Helical" evidence="1">
    <location>
        <begin position="207"/>
        <end position="234"/>
    </location>
</feature>
<feature type="transmembrane region" description="Helical" evidence="1">
    <location>
        <begin position="175"/>
        <end position="195"/>
    </location>
</feature>
<dbReference type="InterPro" id="IPR040493">
    <property type="entry name" value="DUF5518"/>
</dbReference>
<evidence type="ECO:0000313" key="2">
    <source>
        <dbReference type="EMBL" id="MFC5971607.1"/>
    </source>
</evidence>
<evidence type="ECO:0000256" key="1">
    <source>
        <dbReference type="SAM" id="Phobius"/>
    </source>
</evidence>
<comment type="caution">
    <text evidence="2">The sequence shown here is derived from an EMBL/GenBank/DDBJ whole genome shotgun (WGS) entry which is preliminary data.</text>
</comment>
<dbReference type="Proteomes" id="UP001596099">
    <property type="component" value="Unassembled WGS sequence"/>
</dbReference>
<evidence type="ECO:0000313" key="3">
    <source>
        <dbReference type="Proteomes" id="UP001596099"/>
    </source>
</evidence>
<dbReference type="EMBL" id="JBHSQH010000001">
    <property type="protein sequence ID" value="MFC5971607.1"/>
    <property type="molecule type" value="Genomic_DNA"/>
</dbReference>